<keyword evidence="3" id="KW-0479">Metal-binding</keyword>
<evidence type="ECO:0000256" key="1">
    <source>
        <dbReference type="ARBA" id="ARBA00001966"/>
    </source>
</evidence>
<keyword evidence="5" id="KW-0411">Iron-sulfur</keyword>
<dbReference type="SUPFAM" id="SSF102114">
    <property type="entry name" value="Radical SAM enzymes"/>
    <property type="match status" value="1"/>
</dbReference>
<protein>
    <recommendedName>
        <fullName evidence="6">B12-binding domain-containing protein</fullName>
    </recommendedName>
</protein>
<dbReference type="SFLD" id="SFLDS00029">
    <property type="entry name" value="Radical_SAM"/>
    <property type="match status" value="1"/>
</dbReference>
<dbReference type="Pfam" id="PF04055">
    <property type="entry name" value="Radical_SAM"/>
    <property type="match status" value="1"/>
</dbReference>
<keyword evidence="2" id="KW-0949">S-adenosyl-L-methionine</keyword>
<dbReference type="InterPro" id="IPR006158">
    <property type="entry name" value="Cobalamin-bd"/>
</dbReference>
<feature type="domain" description="B12-binding" evidence="6">
    <location>
        <begin position="4"/>
        <end position="170"/>
    </location>
</feature>
<organism evidence="7">
    <name type="scientific">marine metagenome</name>
    <dbReference type="NCBI Taxonomy" id="408172"/>
    <lineage>
        <taxon>unclassified sequences</taxon>
        <taxon>metagenomes</taxon>
        <taxon>ecological metagenomes</taxon>
    </lineage>
</organism>
<dbReference type="InterPro" id="IPR023404">
    <property type="entry name" value="rSAM_horseshoe"/>
</dbReference>
<proteinExistence type="predicted"/>
<dbReference type="InterPro" id="IPR007197">
    <property type="entry name" value="rSAM"/>
</dbReference>
<comment type="cofactor">
    <cofactor evidence="1">
        <name>[4Fe-4S] cluster</name>
        <dbReference type="ChEBI" id="CHEBI:49883"/>
    </cofactor>
</comment>
<reference evidence="7" key="1">
    <citation type="submission" date="2018-05" db="EMBL/GenBank/DDBJ databases">
        <authorList>
            <person name="Lanie J.A."/>
            <person name="Ng W.-L."/>
            <person name="Kazmierczak K.M."/>
            <person name="Andrzejewski T.M."/>
            <person name="Davidsen T.M."/>
            <person name="Wayne K.J."/>
            <person name="Tettelin H."/>
            <person name="Glass J.I."/>
            <person name="Rusch D."/>
            <person name="Podicherti R."/>
            <person name="Tsui H.-C.T."/>
            <person name="Winkler M.E."/>
        </authorList>
    </citation>
    <scope>NUCLEOTIDE SEQUENCE</scope>
</reference>
<keyword evidence="4" id="KW-0408">Iron</keyword>
<evidence type="ECO:0000256" key="5">
    <source>
        <dbReference type="ARBA" id="ARBA00023014"/>
    </source>
</evidence>
<evidence type="ECO:0000313" key="7">
    <source>
        <dbReference type="EMBL" id="SVD47313.1"/>
    </source>
</evidence>
<evidence type="ECO:0000256" key="4">
    <source>
        <dbReference type="ARBA" id="ARBA00023004"/>
    </source>
</evidence>
<dbReference type="Gene3D" id="3.80.30.20">
    <property type="entry name" value="tm_1862 like domain"/>
    <property type="match status" value="1"/>
</dbReference>
<accession>A0A382VLF7</accession>
<dbReference type="PANTHER" id="PTHR43409">
    <property type="entry name" value="ANAEROBIC MAGNESIUM-PROTOPORPHYRIN IX MONOMETHYL ESTER CYCLASE-RELATED"/>
    <property type="match status" value="1"/>
</dbReference>
<evidence type="ECO:0000259" key="6">
    <source>
        <dbReference type="PROSITE" id="PS51332"/>
    </source>
</evidence>
<name>A0A382VLF7_9ZZZZ</name>
<dbReference type="InterPro" id="IPR051198">
    <property type="entry name" value="BchE-like"/>
</dbReference>
<dbReference type="EMBL" id="UINC01152898">
    <property type="protein sequence ID" value="SVD47313.1"/>
    <property type="molecule type" value="Genomic_DNA"/>
</dbReference>
<dbReference type="GO" id="GO:0005829">
    <property type="term" value="C:cytosol"/>
    <property type="evidence" value="ECO:0007669"/>
    <property type="project" value="TreeGrafter"/>
</dbReference>
<gene>
    <name evidence="7" type="ORF">METZ01_LOCUS400167</name>
</gene>
<feature type="non-terminal residue" evidence="7">
    <location>
        <position position="1"/>
    </location>
</feature>
<evidence type="ECO:0000256" key="3">
    <source>
        <dbReference type="ARBA" id="ARBA00022723"/>
    </source>
</evidence>
<sequence length="284" mass="32410">WLNMAKVLLVNPPFYRLLGSHYNANSLGIAYIASVLNENGHDAWTYNADYLSSYQYKNLSSLFKGFDDYKAYFKDEENALWVEIVNKIISFKPDWIGYTSYTANLSAINVISKLVRDAMPQVKQVVGGVHATLDRETLFKLPAVDYAIQREGEFPMLQLVNGEDPEKIVGVSHRTVFGIQGAGDSPKIPDIDTLPFPEREKLWGIDKTKKSEVDVSYIVTIRGCPYKCTYCASPFHWKRNKTEFRSPQSVLDEMKYLHDNYWTDNGIDYSASANMDSKENLIIK</sequence>
<dbReference type="GO" id="GO:0031419">
    <property type="term" value="F:cobalamin binding"/>
    <property type="evidence" value="ECO:0007669"/>
    <property type="project" value="InterPro"/>
</dbReference>
<dbReference type="SFLD" id="SFLDG01082">
    <property type="entry name" value="B12-binding_domain_containing"/>
    <property type="match status" value="1"/>
</dbReference>
<dbReference type="PANTHER" id="PTHR43409:SF16">
    <property type="entry name" value="SLR0320 PROTEIN"/>
    <property type="match status" value="1"/>
</dbReference>
<dbReference type="Gene3D" id="3.40.50.280">
    <property type="entry name" value="Cobalamin-binding domain"/>
    <property type="match status" value="1"/>
</dbReference>
<dbReference type="AlphaFoldDB" id="A0A382VLF7"/>
<dbReference type="Pfam" id="PF02310">
    <property type="entry name" value="B12-binding"/>
    <property type="match status" value="1"/>
</dbReference>
<dbReference type="GO" id="GO:0046872">
    <property type="term" value="F:metal ion binding"/>
    <property type="evidence" value="ECO:0007669"/>
    <property type="project" value="UniProtKB-KW"/>
</dbReference>
<dbReference type="InterPro" id="IPR058240">
    <property type="entry name" value="rSAM_sf"/>
</dbReference>
<dbReference type="GO" id="GO:0003824">
    <property type="term" value="F:catalytic activity"/>
    <property type="evidence" value="ECO:0007669"/>
    <property type="project" value="InterPro"/>
</dbReference>
<feature type="non-terminal residue" evidence="7">
    <location>
        <position position="284"/>
    </location>
</feature>
<dbReference type="GO" id="GO:0051536">
    <property type="term" value="F:iron-sulfur cluster binding"/>
    <property type="evidence" value="ECO:0007669"/>
    <property type="project" value="UniProtKB-KW"/>
</dbReference>
<evidence type="ECO:0000256" key="2">
    <source>
        <dbReference type="ARBA" id="ARBA00022691"/>
    </source>
</evidence>
<dbReference type="PROSITE" id="PS51332">
    <property type="entry name" value="B12_BINDING"/>
    <property type="match status" value="1"/>
</dbReference>